<comment type="caution">
    <text evidence="3">The sequence shown here is derived from an EMBL/GenBank/DDBJ whole genome shotgun (WGS) entry which is preliminary data.</text>
</comment>
<dbReference type="PANTHER" id="PTHR33376:SF4">
    <property type="entry name" value="SIALIC ACID-BINDING PERIPLASMIC PROTEIN SIAP"/>
    <property type="match status" value="1"/>
</dbReference>
<evidence type="ECO:0000313" key="4">
    <source>
        <dbReference type="Proteomes" id="UP000037822"/>
    </source>
</evidence>
<dbReference type="AlphaFoldDB" id="A0A0N1F5G6"/>
<dbReference type="OrthoDB" id="9783941at2"/>
<dbReference type="Pfam" id="PF03480">
    <property type="entry name" value="DctP"/>
    <property type="match status" value="1"/>
</dbReference>
<organism evidence="3 4">
    <name type="scientific">Bosea vaviloviae</name>
    <dbReference type="NCBI Taxonomy" id="1526658"/>
    <lineage>
        <taxon>Bacteria</taxon>
        <taxon>Pseudomonadati</taxon>
        <taxon>Pseudomonadota</taxon>
        <taxon>Alphaproteobacteria</taxon>
        <taxon>Hyphomicrobiales</taxon>
        <taxon>Boseaceae</taxon>
        <taxon>Bosea</taxon>
    </lineage>
</organism>
<dbReference type="EMBL" id="LGSZ01000032">
    <property type="protein sequence ID" value="KPH81056.1"/>
    <property type="molecule type" value="Genomic_DNA"/>
</dbReference>
<feature type="chain" id="PRO_5005870898" evidence="2">
    <location>
        <begin position="24"/>
        <end position="327"/>
    </location>
</feature>
<dbReference type="Proteomes" id="UP000037822">
    <property type="component" value="Unassembled WGS sequence"/>
</dbReference>
<name>A0A0N1F5G6_9HYPH</name>
<evidence type="ECO:0000256" key="1">
    <source>
        <dbReference type="ARBA" id="ARBA00022729"/>
    </source>
</evidence>
<dbReference type="InterPro" id="IPR038404">
    <property type="entry name" value="TRAP_DctP_sf"/>
</dbReference>
<dbReference type="NCBIfam" id="NF037995">
    <property type="entry name" value="TRAP_S1"/>
    <property type="match status" value="1"/>
</dbReference>
<keyword evidence="4" id="KW-1185">Reference proteome</keyword>
<dbReference type="GO" id="GO:0055085">
    <property type="term" value="P:transmembrane transport"/>
    <property type="evidence" value="ECO:0007669"/>
    <property type="project" value="InterPro"/>
</dbReference>
<dbReference type="PATRIC" id="fig|1526658.3.peg.764"/>
<dbReference type="PANTHER" id="PTHR33376">
    <property type="match status" value="1"/>
</dbReference>
<evidence type="ECO:0000256" key="2">
    <source>
        <dbReference type="SAM" id="SignalP"/>
    </source>
</evidence>
<dbReference type="InterPro" id="IPR018389">
    <property type="entry name" value="DctP_fam"/>
</dbReference>
<protein>
    <submittedName>
        <fullName evidence="3">Signal peptidase</fullName>
    </submittedName>
</protein>
<gene>
    <name evidence="3" type="ORF">AE618_10480</name>
</gene>
<evidence type="ECO:0000313" key="3">
    <source>
        <dbReference type="EMBL" id="KPH81056.1"/>
    </source>
</evidence>
<dbReference type="Gene3D" id="3.40.190.170">
    <property type="entry name" value="Bacterial extracellular solute-binding protein, family 7"/>
    <property type="match status" value="1"/>
</dbReference>
<sequence length="327" mass="33744">MRSFIAGLLLSAVSLTLAAPAGAQTVWEMPTEYPATAIPGEGVATFAAIVNEKAGGRLTIKPSFDAARGIKSAAMIGAVQKGEVAAGDAFAGALGAVDPLFGLSSLPFLATSIADARRLTDLARPAYDKKLASFGQKILYTTPWPASGIWSKDALTAPTALSGLSIRTYDATSTAVMNAAGAKAANLSFADAMPKVKDGSVTAVLSSGDGGAGRNLWDFLPNFAEVNYALPISIATVNLAAYEALPPDLRKVVDDAAAATEQRQWTAIVTRLDENYARMRANKVAILTDVPAGVSQALAAAGKSVVDEWRAKAGAEGAAVLDAYRKP</sequence>
<dbReference type="CDD" id="cd13602">
    <property type="entry name" value="PBP2_TRAP_BpDctp6_7"/>
    <property type="match status" value="1"/>
</dbReference>
<feature type="signal peptide" evidence="2">
    <location>
        <begin position="1"/>
        <end position="23"/>
    </location>
</feature>
<dbReference type="RefSeq" id="WP_054208993.1">
    <property type="nucleotide sequence ID" value="NZ_LGSZ01000032.1"/>
</dbReference>
<reference evidence="3 4" key="1">
    <citation type="submission" date="2015-07" db="EMBL/GenBank/DDBJ databases">
        <title>Whole genome sequencing of Bosea vaviloviae isolated from cave pool.</title>
        <authorList>
            <person name="Tan N.E.H."/>
            <person name="Lee Y.P."/>
            <person name="Gan H.M."/>
            <person name="Barton H."/>
            <person name="Savka M.A."/>
        </authorList>
    </citation>
    <scope>NUCLEOTIDE SEQUENCE [LARGE SCALE GENOMIC DNA]</scope>
    <source>
        <strain evidence="3 4">SD260</strain>
    </source>
</reference>
<proteinExistence type="predicted"/>
<accession>A0A0N1F5G6</accession>
<keyword evidence="1 2" id="KW-0732">Signal</keyword>